<evidence type="ECO:0000256" key="10">
    <source>
        <dbReference type="ARBA" id="ARBA00023235"/>
    </source>
</evidence>
<keyword evidence="7" id="KW-0862">Zinc</keyword>
<keyword evidence="10" id="KW-0413">Isomerase</keyword>
<dbReference type="GO" id="GO:0006269">
    <property type="term" value="P:DNA replication, synthesis of primer"/>
    <property type="evidence" value="ECO:0007669"/>
    <property type="project" value="UniProtKB-KW"/>
</dbReference>
<dbReference type="GO" id="GO:0043138">
    <property type="term" value="F:3'-5' DNA helicase activity"/>
    <property type="evidence" value="ECO:0007669"/>
    <property type="project" value="UniProtKB-EC"/>
</dbReference>
<dbReference type="InterPro" id="IPR040498">
    <property type="entry name" value="PriA_CRR"/>
</dbReference>
<keyword evidence="2" id="KW-0235">DNA replication</keyword>
<dbReference type="GO" id="GO:0016787">
    <property type="term" value="F:hydrolase activity"/>
    <property type="evidence" value="ECO:0007669"/>
    <property type="project" value="UniProtKB-KW"/>
</dbReference>
<dbReference type="GO" id="GO:1990077">
    <property type="term" value="C:primosome complex"/>
    <property type="evidence" value="ECO:0007669"/>
    <property type="project" value="UniProtKB-KW"/>
</dbReference>
<evidence type="ECO:0000256" key="6">
    <source>
        <dbReference type="ARBA" id="ARBA00022806"/>
    </source>
</evidence>
<dbReference type="PROSITE" id="PS51192">
    <property type="entry name" value="HELICASE_ATP_BIND_1"/>
    <property type="match status" value="1"/>
</dbReference>
<dbReference type="InterPro" id="IPR005259">
    <property type="entry name" value="PriA"/>
</dbReference>
<dbReference type="InterPro" id="IPR042115">
    <property type="entry name" value="PriA_3primeBD_sf"/>
</dbReference>
<dbReference type="GO" id="GO:0006302">
    <property type="term" value="P:double-strand break repair"/>
    <property type="evidence" value="ECO:0007669"/>
    <property type="project" value="InterPro"/>
</dbReference>
<dbReference type="EC" id="5.6.2.4" evidence="11"/>
<dbReference type="InterPro" id="IPR041222">
    <property type="entry name" value="PriA_3primeBD"/>
</dbReference>
<feature type="non-terminal residue" evidence="14">
    <location>
        <position position="494"/>
    </location>
</feature>
<dbReference type="GO" id="GO:0005524">
    <property type="term" value="F:ATP binding"/>
    <property type="evidence" value="ECO:0007669"/>
    <property type="project" value="UniProtKB-KW"/>
</dbReference>
<dbReference type="AlphaFoldDB" id="K1YA25"/>
<evidence type="ECO:0000256" key="1">
    <source>
        <dbReference type="ARBA" id="ARBA00022515"/>
    </source>
</evidence>
<dbReference type="Gene3D" id="3.40.50.300">
    <property type="entry name" value="P-loop containing nucleotide triphosphate hydrolases"/>
    <property type="match status" value="2"/>
</dbReference>
<proteinExistence type="predicted"/>
<dbReference type="NCBIfam" id="TIGR00595">
    <property type="entry name" value="priA"/>
    <property type="match status" value="1"/>
</dbReference>
<evidence type="ECO:0000256" key="2">
    <source>
        <dbReference type="ARBA" id="ARBA00022705"/>
    </source>
</evidence>
<evidence type="ECO:0000256" key="8">
    <source>
        <dbReference type="ARBA" id="ARBA00022840"/>
    </source>
</evidence>
<evidence type="ECO:0000256" key="3">
    <source>
        <dbReference type="ARBA" id="ARBA00022723"/>
    </source>
</evidence>
<accession>K1YA25</accession>
<evidence type="ECO:0000256" key="12">
    <source>
        <dbReference type="ARBA" id="ARBA00048988"/>
    </source>
</evidence>
<organism evidence="14">
    <name type="scientific">uncultured bacterium</name>
    <name type="common">gcode 4</name>
    <dbReference type="NCBI Taxonomy" id="1234023"/>
    <lineage>
        <taxon>Bacteria</taxon>
        <taxon>environmental samples</taxon>
    </lineage>
</organism>
<dbReference type="EMBL" id="AMFJ01034456">
    <property type="protein sequence ID" value="EKD29283.1"/>
    <property type="molecule type" value="Genomic_DNA"/>
</dbReference>
<gene>
    <name evidence="14" type="ORF">ACD_78C00456G0001</name>
</gene>
<protein>
    <recommendedName>
        <fullName evidence="11">DNA 3'-5' helicase</fullName>
        <ecNumber evidence="11">5.6.2.4</ecNumber>
    </recommendedName>
</protein>
<dbReference type="GO" id="GO:0046872">
    <property type="term" value="F:metal ion binding"/>
    <property type="evidence" value="ECO:0007669"/>
    <property type="project" value="UniProtKB-KW"/>
</dbReference>
<dbReference type="GO" id="GO:0006270">
    <property type="term" value="P:DNA replication initiation"/>
    <property type="evidence" value="ECO:0007669"/>
    <property type="project" value="TreeGrafter"/>
</dbReference>
<name>K1YA25_9BACT</name>
<keyword evidence="3" id="KW-0479">Metal-binding</keyword>
<evidence type="ECO:0000256" key="11">
    <source>
        <dbReference type="ARBA" id="ARBA00034808"/>
    </source>
</evidence>
<dbReference type="InterPro" id="IPR011545">
    <property type="entry name" value="DEAD/DEAH_box_helicase_dom"/>
</dbReference>
<keyword evidence="1" id="KW-0639">Primosome</keyword>
<dbReference type="InterPro" id="IPR027417">
    <property type="entry name" value="P-loop_NTPase"/>
</dbReference>
<evidence type="ECO:0000256" key="4">
    <source>
        <dbReference type="ARBA" id="ARBA00022741"/>
    </source>
</evidence>
<comment type="caution">
    <text evidence="14">The sequence shown here is derived from an EMBL/GenBank/DDBJ whole genome shotgun (WGS) entry which is preliminary data.</text>
</comment>
<dbReference type="Pfam" id="PF17764">
    <property type="entry name" value="PriA_3primeBD"/>
    <property type="match status" value="1"/>
</dbReference>
<dbReference type="Pfam" id="PF00270">
    <property type="entry name" value="DEAD"/>
    <property type="match status" value="1"/>
</dbReference>
<dbReference type="PANTHER" id="PTHR30580">
    <property type="entry name" value="PRIMOSOMAL PROTEIN N"/>
    <property type="match status" value="1"/>
</dbReference>
<evidence type="ECO:0000256" key="9">
    <source>
        <dbReference type="ARBA" id="ARBA00023125"/>
    </source>
</evidence>
<dbReference type="FunFam" id="3.40.50.300:FF:000489">
    <property type="entry name" value="Primosome assembly protein PriA"/>
    <property type="match status" value="1"/>
</dbReference>
<dbReference type="GO" id="GO:0006310">
    <property type="term" value="P:DNA recombination"/>
    <property type="evidence" value="ECO:0007669"/>
    <property type="project" value="InterPro"/>
</dbReference>
<comment type="catalytic activity">
    <reaction evidence="12">
        <text>ATP + H2O = ADP + phosphate + H(+)</text>
        <dbReference type="Rhea" id="RHEA:13065"/>
        <dbReference type="ChEBI" id="CHEBI:15377"/>
        <dbReference type="ChEBI" id="CHEBI:15378"/>
        <dbReference type="ChEBI" id="CHEBI:30616"/>
        <dbReference type="ChEBI" id="CHEBI:43474"/>
        <dbReference type="ChEBI" id="CHEBI:456216"/>
        <dbReference type="EC" id="5.6.2.4"/>
    </reaction>
</comment>
<dbReference type="Pfam" id="PF18319">
    <property type="entry name" value="Zn_ribbon_PriA"/>
    <property type="match status" value="1"/>
</dbReference>
<dbReference type="Gene3D" id="3.40.1440.60">
    <property type="entry name" value="PriA, 3(prime) DNA-binding domain"/>
    <property type="match status" value="1"/>
</dbReference>
<sequence length="494" mass="56132">MFADILLNQKYSQLKETFTYEVDNLQVGSVVMAPYGKKKLGGIIINLSDQKPNFKTRKIEEINRIYPQMPNWQFQTALFIKDYYLSSIYKCFKLFIPDKIWNLRGKFGIEKEKNETIKLPHLTLTDLQKKALKSIESDSANKFLIHGITGSGKTEIYLHLAYKLAKEGKQTLILVPEISLTPQTRNYFKKIFKNKTSIIHSQLTESQKVKEWIRIKEGLSSVIIGSRSALFLPFKNLGAIVIDEEHDLSYKQDQNPRYDARTVAEKIADLLKIKLILASATPSIETYQKALSGKLKLLNLEERIGGTKLPKVKIVDMREELKKKNFGIFSEELEKELRKILANKRQAILFLNRRGTASSITCRECGFSPECENCSVKMTYHFYPKTNSGILLCHHCASTKKSPLACPTCGSIYIKNIGLGTERVEQEIYSMFPGAKVLRADKDTVKTRDDFPAIYKKFQEGSADILIGTQMIGKGLDIEKVDLVAVILADIGLH</sequence>
<evidence type="ECO:0000259" key="13">
    <source>
        <dbReference type="PROSITE" id="PS51192"/>
    </source>
</evidence>
<keyword evidence="5" id="KW-0378">Hydrolase</keyword>
<evidence type="ECO:0000256" key="5">
    <source>
        <dbReference type="ARBA" id="ARBA00022801"/>
    </source>
</evidence>
<keyword evidence="6" id="KW-0347">Helicase</keyword>
<keyword evidence="4" id="KW-0547">Nucleotide-binding</keyword>
<dbReference type="CDD" id="cd17929">
    <property type="entry name" value="DEXHc_priA"/>
    <property type="match status" value="1"/>
</dbReference>
<dbReference type="SUPFAM" id="SSF52540">
    <property type="entry name" value="P-loop containing nucleoside triphosphate hydrolases"/>
    <property type="match status" value="2"/>
</dbReference>
<evidence type="ECO:0000313" key="14">
    <source>
        <dbReference type="EMBL" id="EKD29283.1"/>
    </source>
</evidence>
<dbReference type="InterPro" id="IPR014001">
    <property type="entry name" value="Helicase_ATP-bd"/>
</dbReference>
<evidence type="ECO:0000256" key="7">
    <source>
        <dbReference type="ARBA" id="ARBA00022833"/>
    </source>
</evidence>
<feature type="domain" description="Helicase ATP-binding" evidence="13">
    <location>
        <begin position="134"/>
        <end position="300"/>
    </location>
</feature>
<keyword evidence="9" id="KW-0238">DNA-binding</keyword>
<keyword evidence="8" id="KW-0067">ATP-binding</keyword>
<reference evidence="14" key="1">
    <citation type="journal article" date="2012" name="Science">
        <title>Fermentation, hydrogen, and sulfur metabolism in multiple uncultivated bacterial phyla.</title>
        <authorList>
            <person name="Wrighton K.C."/>
            <person name="Thomas B.C."/>
            <person name="Sharon I."/>
            <person name="Miller C.S."/>
            <person name="Castelle C.J."/>
            <person name="VerBerkmoes N.C."/>
            <person name="Wilkins M.J."/>
            <person name="Hettich R.L."/>
            <person name="Lipton M.S."/>
            <person name="Williams K.H."/>
            <person name="Long P.E."/>
            <person name="Banfield J.F."/>
        </authorList>
    </citation>
    <scope>NUCLEOTIDE SEQUENCE [LARGE SCALE GENOMIC DNA]</scope>
</reference>
<dbReference type="GO" id="GO:0003677">
    <property type="term" value="F:DNA binding"/>
    <property type="evidence" value="ECO:0007669"/>
    <property type="project" value="UniProtKB-KW"/>
</dbReference>
<dbReference type="SMART" id="SM00487">
    <property type="entry name" value="DEXDc"/>
    <property type="match status" value="1"/>
</dbReference>
<dbReference type="PANTHER" id="PTHR30580:SF0">
    <property type="entry name" value="PRIMOSOMAL PROTEIN N"/>
    <property type="match status" value="1"/>
</dbReference>